<proteinExistence type="predicted"/>
<evidence type="ECO:0000256" key="1">
    <source>
        <dbReference type="SAM" id="Phobius"/>
    </source>
</evidence>
<feature type="transmembrane region" description="Helical" evidence="1">
    <location>
        <begin position="363"/>
        <end position="385"/>
    </location>
</feature>
<dbReference type="InterPro" id="IPR052744">
    <property type="entry name" value="GPAT/DAPAT"/>
</dbReference>
<gene>
    <name evidence="3" type="ORF">GWO12_11185</name>
</gene>
<name>A0AAE4ZC33_9BACT</name>
<dbReference type="SMART" id="SM00563">
    <property type="entry name" value="PlsC"/>
    <property type="match status" value="1"/>
</dbReference>
<keyword evidence="1" id="KW-1133">Transmembrane helix</keyword>
<dbReference type="EMBL" id="JAACAK010000088">
    <property type="protein sequence ID" value="NIR75656.1"/>
    <property type="molecule type" value="Genomic_DNA"/>
</dbReference>
<evidence type="ECO:0000259" key="2">
    <source>
        <dbReference type="SMART" id="SM00563"/>
    </source>
</evidence>
<feature type="transmembrane region" description="Helical" evidence="1">
    <location>
        <begin position="391"/>
        <end position="408"/>
    </location>
</feature>
<evidence type="ECO:0000313" key="3">
    <source>
        <dbReference type="EMBL" id="NIR75656.1"/>
    </source>
</evidence>
<dbReference type="PANTHER" id="PTHR31605">
    <property type="entry name" value="GLYCEROL-3-PHOSPHATE O-ACYLTRANSFERASE 1"/>
    <property type="match status" value="1"/>
</dbReference>
<feature type="domain" description="Phospholipid/glycerol acyltransferase" evidence="2">
    <location>
        <begin position="35"/>
        <end position="165"/>
    </location>
</feature>
<dbReference type="SUPFAM" id="SSF69593">
    <property type="entry name" value="Glycerol-3-phosphate (1)-acyltransferase"/>
    <property type="match status" value="1"/>
</dbReference>
<feature type="transmembrane region" description="Helical" evidence="1">
    <location>
        <begin position="323"/>
        <end position="342"/>
    </location>
</feature>
<protein>
    <recommendedName>
        <fullName evidence="2">Phospholipid/glycerol acyltransferase domain-containing protein</fullName>
    </recommendedName>
</protein>
<dbReference type="PANTHER" id="PTHR31605:SF0">
    <property type="entry name" value="GLYCEROL-3-PHOSPHATE O-ACYLTRANSFERASE 1"/>
    <property type="match status" value="1"/>
</dbReference>
<reference evidence="3 4" key="1">
    <citation type="submission" date="2020-01" db="EMBL/GenBank/DDBJ databases">
        <title>Genomes assembled from Gulf of Kutch pelagic sediment metagenomes.</title>
        <authorList>
            <person name="Chandrashekar M."/>
            <person name="Mahajan M.S."/>
            <person name="Dave K.J."/>
            <person name="Vatsa P."/>
            <person name="Nathani N.M."/>
        </authorList>
    </citation>
    <scope>NUCLEOTIDE SEQUENCE [LARGE SCALE GENOMIC DNA]</scope>
    <source>
        <strain evidence="3">KS3-K002</strain>
    </source>
</reference>
<keyword evidence="1" id="KW-0812">Transmembrane</keyword>
<organism evidence="3 4">
    <name type="scientific">Candidatus Kutchimonas denitrificans</name>
    <dbReference type="NCBI Taxonomy" id="3056748"/>
    <lineage>
        <taxon>Bacteria</taxon>
        <taxon>Pseudomonadati</taxon>
        <taxon>Gemmatimonadota</taxon>
        <taxon>Gemmatimonadia</taxon>
        <taxon>Candidatus Palauibacterales</taxon>
        <taxon>Candidatus Palauibacteraceae</taxon>
        <taxon>Candidatus Kutchimonas</taxon>
    </lineage>
</organism>
<dbReference type="GO" id="GO:0008654">
    <property type="term" value="P:phospholipid biosynthetic process"/>
    <property type="evidence" value="ECO:0007669"/>
    <property type="project" value="TreeGrafter"/>
</dbReference>
<comment type="caution">
    <text evidence="3">The sequence shown here is derived from an EMBL/GenBank/DDBJ whole genome shotgun (WGS) entry which is preliminary data.</text>
</comment>
<dbReference type="AlphaFoldDB" id="A0AAE4ZC33"/>
<dbReference type="InterPro" id="IPR002123">
    <property type="entry name" value="Plipid/glycerol_acylTrfase"/>
</dbReference>
<dbReference type="CDD" id="cd07992">
    <property type="entry name" value="LPLAT_AAK14816-like"/>
    <property type="match status" value="1"/>
</dbReference>
<dbReference type="Pfam" id="PF01553">
    <property type="entry name" value="Acyltransferase"/>
    <property type="match status" value="1"/>
</dbReference>
<sequence length="454" mass="51213">MLYRVLRGFWRIALTVFFRDIEVEGRGHVPDRGALLIVPNHTNALVDPLVILTRLERPVTVTAKTTLARNPLLAVLMRALNVITFQRRQDVDADSDSDHNARAFEECRRRLKSDAAICIFPEGVSHSDPGLRPFRSGAARIALDFVEHEADRDGLLIQPVGLYFEKKDRFRSSVWVRFGEPFDVAEWLDARREAGAGEDRALAAELTAEIEARVRELTLNFETRGDVELYTWAAEVVATGGREPQALGREEATRLGRRVDWIKALQAGHRELRHRRPQEIAALEGRLREYRGELRALGITPAEVYLPMSAGRAAFFVLRELELVLIGLPVALWGALNHLVPYQLTRVIARKMSTDEDHFASNAVFIALPAFPLFYLIQIAAAVWLMPLWLAALYAVSLPYSGAVTLYYRDRVGSIWQRTSAFLRLLLKPGLQDRLAVEGRAIIGEVERLGRELG</sequence>
<dbReference type="GO" id="GO:0004366">
    <property type="term" value="F:glycerol-3-phosphate O-acyltransferase activity"/>
    <property type="evidence" value="ECO:0007669"/>
    <property type="project" value="TreeGrafter"/>
</dbReference>
<dbReference type="Proteomes" id="UP000702544">
    <property type="component" value="Unassembled WGS sequence"/>
</dbReference>
<keyword evidence="1" id="KW-0472">Membrane</keyword>
<accession>A0AAE4ZC33</accession>
<dbReference type="GO" id="GO:0016287">
    <property type="term" value="F:glycerone-phosphate O-acyltransferase activity"/>
    <property type="evidence" value="ECO:0007669"/>
    <property type="project" value="TreeGrafter"/>
</dbReference>
<evidence type="ECO:0000313" key="4">
    <source>
        <dbReference type="Proteomes" id="UP000702544"/>
    </source>
</evidence>